<evidence type="ECO:0000313" key="4">
    <source>
        <dbReference type="Proteomes" id="UP001519887"/>
    </source>
</evidence>
<accession>A0ABS7C7L3</accession>
<organism evidence="3 4">
    <name type="scientific">Paenibacillus sepulcri</name>
    <dbReference type="NCBI Taxonomy" id="359917"/>
    <lineage>
        <taxon>Bacteria</taxon>
        <taxon>Bacillati</taxon>
        <taxon>Bacillota</taxon>
        <taxon>Bacilli</taxon>
        <taxon>Bacillales</taxon>
        <taxon>Paenibacillaceae</taxon>
        <taxon>Paenibacillus</taxon>
    </lineage>
</organism>
<evidence type="ECO:0000256" key="1">
    <source>
        <dbReference type="ARBA" id="ARBA00022801"/>
    </source>
</evidence>
<dbReference type="Gene3D" id="3.40.630.40">
    <property type="entry name" value="Zn-dependent exopeptidases"/>
    <property type="match status" value="1"/>
</dbReference>
<dbReference type="CDD" id="cd02696">
    <property type="entry name" value="MurNAc-LAA"/>
    <property type="match status" value="1"/>
</dbReference>
<dbReference type="SMART" id="SM00646">
    <property type="entry name" value="Ami_3"/>
    <property type="match status" value="1"/>
</dbReference>
<dbReference type="Proteomes" id="UP001519887">
    <property type="component" value="Unassembled WGS sequence"/>
</dbReference>
<evidence type="ECO:0000259" key="2">
    <source>
        <dbReference type="SMART" id="SM00646"/>
    </source>
</evidence>
<gene>
    <name evidence="3" type="ORF">K0U00_22795</name>
</gene>
<keyword evidence="4" id="KW-1185">Reference proteome</keyword>
<feature type="domain" description="MurNAc-LAA" evidence="2">
    <location>
        <begin position="121"/>
        <end position="229"/>
    </location>
</feature>
<name>A0ABS7C7L3_9BACL</name>
<reference evidence="3 4" key="1">
    <citation type="submission" date="2021-07" db="EMBL/GenBank/DDBJ databases">
        <title>Paenibacillus radiodurans sp. nov., isolated from the southeastern edge of Tengger Desert.</title>
        <authorList>
            <person name="Zhang G."/>
        </authorList>
    </citation>
    <scope>NUCLEOTIDE SEQUENCE [LARGE SCALE GENOMIC DNA]</scope>
    <source>
        <strain evidence="3 4">CCM 7311</strain>
    </source>
</reference>
<comment type="caution">
    <text evidence="3">The sequence shown here is derived from an EMBL/GenBank/DDBJ whole genome shotgun (WGS) entry which is preliminary data.</text>
</comment>
<keyword evidence="1" id="KW-0378">Hydrolase</keyword>
<dbReference type="SUPFAM" id="SSF53187">
    <property type="entry name" value="Zn-dependent exopeptidases"/>
    <property type="match status" value="1"/>
</dbReference>
<dbReference type="Pfam" id="PF01520">
    <property type="entry name" value="Amidase_3"/>
    <property type="match status" value="1"/>
</dbReference>
<dbReference type="PANTHER" id="PTHR30404">
    <property type="entry name" value="N-ACETYLMURAMOYL-L-ALANINE AMIDASE"/>
    <property type="match status" value="1"/>
</dbReference>
<dbReference type="PANTHER" id="PTHR30404:SF0">
    <property type="entry name" value="N-ACETYLMURAMOYL-L-ALANINE AMIDASE AMIC"/>
    <property type="match status" value="1"/>
</dbReference>
<evidence type="ECO:0000313" key="3">
    <source>
        <dbReference type="EMBL" id="MBW7456867.1"/>
    </source>
</evidence>
<dbReference type="InterPro" id="IPR050695">
    <property type="entry name" value="N-acetylmuramoyl_amidase_3"/>
</dbReference>
<protein>
    <submittedName>
        <fullName evidence="3">N-acetylmuramoyl-L-alanine amidase</fullName>
    </submittedName>
</protein>
<sequence length="237" mass="26050">MRPARTGRRIVTIFILFLLFCTFAIYEINHNSSKVVGMLAGPESPSATSSVDDKQTGKYKIVIDPGHGGHDPGAPTISGLEEKAYTLALAQEVYDQLKQDPMFDPYLTRSDDTFVSLDDRAKFSNDLEADAFISIHGNTYDDPEVSGTETYYYSDSSIQLADVIHEHILAANGFKDRGVRYNDLKVLRLNEVPAILTEVGYLSNASDEALLLDHDGQAHIAQGIIDGLEDYFGGQAP</sequence>
<proteinExistence type="predicted"/>
<dbReference type="EMBL" id="JAHZIK010000687">
    <property type="protein sequence ID" value="MBW7456867.1"/>
    <property type="molecule type" value="Genomic_DNA"/>
</dbReference>
<dbReference type="InterPro" id="IPR002508">
    <property type="entry name" value="MurNAc-LAA_cat"/>
</dbReference>